<feature type="transmembrane region" description="Helical" evidence="7">
    <location>
        <begin position="232"/>
        <end position="253"/>
    </location>
</feature>
<gene>
    <name evidence="9" type="ORF">ACFQL7_22105</name>
</gene>
<evidence type="ECO:0000259" key="8">
    <source>
        <dbReference type="PROSITE" id="PS50928"/>
    </source>
</evidence>
<evidence type="ECO:0000256" key="2">
    <source>
        <dbReference type="ARBA" id="ARBA00022448"/>
    </source>
</evidence>
<evidence type="ECO:0000256" key="4">
    <source>
        <dbReference type="ARBA" id="ARBA00022692"/>
    </source>
</evidence>
<evidence type="ECO:0000256" key="7">
    <source>
        <dbReference type="RuleBase" id="RU363032"/>
    </source>
</evidence>
<dbReference type="GO" id="GO:0005886">
    <property type="term" value="C:plasma membrane"/>
    <property type="evidence" value="ECO:0007669"/>
    <property type="project" value="UniProtKB-SubCell"/>
</dbReference>
<dbReference type="EMBL" id="JBHTAX010000004">
    <property type="protein sequence ID" value="MFC7192243.1"/>
    <property type="molecule type" value="Genomic_DNA"/>
</dbReference>
<dbReference type="CDD" id="cd06261">
    <property type="entry name" value="TM_PBP2"/>
    <property type="match status" value="1"/>
</dbReference>
<dbReference type="PROSITE" id="PS50928">
    <property type="entry name" value="ABC_TM1"/>
    <property type="match status" value="1"/>
</dbReference>
<feature type="transmembrane region" description="Helical" evidence="7">
    <location>
        <begin position="31"/>
        <end position="55"/>
    </location>
</feature>
<keyword evidence="3" id="KW-1003">Cell membrane</keyword>
<reference evidence="9 10" key="1">
    <citation type="journal article" date="2019" name="Int. J. Syst. Evol. Microbiol.">
        <title>The Global Catalogue of Microorganisms (GCM) 10K type strain sequencing project: providing services to taxonomists for standard genome sequencing and annotation.</title>
        <authorList>
            <consortium name="The Broad Institute Genomics Platform"/>
            <consortium name="The Broad Institute Genome Sequencing Center for Infectious Disease"/>
            <person name="Wu L."/>
            <person name="Ma J."/>
        </authorList>
    </citation>
    <scope>NUCLEOTIDE SEQUENCE [LARGE SCALE GENOMIC DNA]</scope>
    <source>
        <strain evidence="9 10">RDMS1</strain>
    </source>
</reference>
<evidence type="ECO:0000313" key="9">
    <source>
        <dbReference type="EMBL" id="MFC7192243.1"/>
    </source>
</evidence>
<dbReference type="PANTHER" id="PTHR30193:SF37">
    <property type="entry name" value="INNER MEMBRANE ABC TRANSPORTER PERMEASE PROTEIN YCJO"/>
    <property type="match status" value="1"/>
</dbReference>
<comment type="caution">
    <text evidence="9">The sequence shown here is derived from an EMBL/GenBank/DDBJ whole genome shotgun (WGS) entry which is preliminary data.</text>
</comment>
<keyword evidence="6 7" id="KW-0472">Membrane</keyword>
<feature type="transmembrane region" description="Helical" evidence="7">
    <location>
        <begin position="125"/>
        <end position="145"/>
    </location>
</feature>
<dbReference type="PANTHER" id="PTHR30193">
    <property type="entry name" value="ABC TRANSPORTER PERMEASE PROTEIN"/>
    <property type="match status" value="1"/>
</dbReference>
<dbReference type="Gene3D" id="1.10.3720.10">
    <property type="entry name" value="MetI-like"/>
    <property type="match status" value="1"/>
</dbReference>
<protein>
    <submittedName>
        <fullName evidence="9">Carbohydrate ABC transporter permease</fullName>
    </submittedName>
</protein>
<dbReference type="InterPro" id="IPR035906">
    <property type="entry name" value="MetI-like_sf"/>
</dbReference>
<feature type="transmembrane region" description="Helical" evidence="7">
    <location>
        <begin position="174"/>
        <end position="197"/>
    </location>
</feature>
<evidence type="ECO:0000313" key="10">
    <source>
        <dbReference type="Proteomes" id="UP001596417"/>
    </source>
</evidence>
<organism evidence="9 10">
    <name type="scientific">Halocatena marina</name>
    <dbReference type="NCBI Taxonomy" id="2934937"/>
    <lineage>
        <taxon>Archaea</taxon>
        <taxon>Methanobacteriati</taxon>
        <taxon>Methanobacteriota</taxon>
        <taxon>Stenosarchaea group</taxon>
        <taxon>Halobacteria</taxon>
        <taxon>Halobacteriales</taxon>
        <taxon>Natronomonadaceae</taxon>
        <taxon>Halocatena</taxon>
    </lineage>
</organism>
<evidence type="ECO:0000256" key="3">
    <source>
        <dbReference type="ARBA" id="ARBA00022475"/>
    </source>
</evidence>
<dbReference type="Pfam" id="PF00528">
    <property type="entry name" value="BPD_transp_1"/>
    <property type="match status" value="1"/>
</dbReference>
<evidence type="ECO:0000256" key="5">
    <source>
        <dbReference type="ARBA" id="ARBA00022989"/>
    </source>
</evidence>
<sequence length="314" mass="35013">MSTEKSRNDTRSSVSSALRSTRNAFENHPHWLFLLPALLIYLPFLVLPALGIFGLSTFQWSGLGTMSFNGVENFVATVSDPIVSTSLWHNVKIAFWSLILQAGIGLVLALAIYRFSDRLRQFFQAVYLLPMTLMAVAVSMIWGYMYNPSYGILNSVIQEIGIDWNPLWLGSQSLALYAIIIVATWQWTGFRVVLWLAGLDSIDESLLEAARMDGAGPLQRFRYITLPLLKPVAIFITIYTIIGSFNSFVYIWVMTRGGPGHASEVMVTWIYKNAFLQSNFGQAAAISVLLFVIVLVLSLLNMRLGDREAGGVNP</sequence>
<dbReference type="AlphaFoldDB" id="A0ABD5YSQ0"/>
<feature type="transmembrane region" description="Helical" evidence="7">
    <location>
        <begin position="93"/>
        <end position="113"/>
    </location>
</feature>
<comment type="similarity">
    <text evidence="7">Belongs to the binding-protein-dependent transport system permease family.</text>
</comment>
<feature type="transmembrane region" description="Helical" evidence="7">
    <location>
        <begin position="280"/>
        <end position="300"/>
    </location>
</feature>
<dbReference type="InterPro" id="IPR000515">
    <property type="entry name" value="MetI-like"/>
</dbReference>
<name>A0ABD5YSQ0_9EURY</name>
<feature type="domain" description="ABC transmembrane type-1" evidence="8">
    <location>
        <begin position="87"/>
        <end position="301"/>
    </location>
</feature>
<dbReference type="InterPro" id="IPR051393">
    <property type="entry name" value="ABC_transporter_permease"/>
</dbReference>
<evidence type="ECO:0000256" key="6">
    <source>
        <dbReference type="ARBA" id="ARBA00023136"/>
    </source>
</evidence>
<accession>A0ABD5YSQ0</accession>
<comment type="subcellular location">
    <subcellularLocation>
        <location evidence="1 7">Cell membrane</location>
        <topology evidence="1 7">Multi-pass membrane protein</topology>
    </subcellularLocation>
</comment>
<keyword evidence="5 7" id="KW-1133">Transmembrane helix</keyword>
<evidence type="ECO:0000256" key="1">
    <source>
        <dbReference type="ARBA" id="ARBA00004651"/>
    </source>
</evidence>
<dbReference type="RefSeq" id="WP_264556307.1">
    <property type="nucleotide sequence ID" value="NZ_CP109980.1"/>
</dbReference>
<proteinExistence type="inferred from homology"/>
<dbReference type="SUPFAM" id="SSF161098">
    <property type="entry name" value="MetI-like"/>
    <property type="match status" value="1"/>
</dbReference>
<keyword evidence="4 7" id="KW-0812">Transmembrane</keyword>
<dbReference type="Proteomes" id="UP001596417">
    <property type="component" value="Unassembled WGS sequence"/>
</dbReference>
<keyword evidence="2 7" id="KW-0813">Transport</keyword>
<dbReference type="GeneID" id="76201909"/>
<keyword evidence="10" id="KW-1185">Reference proteome</keyword>